<dbReference type="PANTHER" id="PTHR21496:SF0">
    <property type="entry name" value="RIESKE DOMAIN-CONTAINING PROTEIN"/>
    <property type="match status" value="1"/>
</dbReference>
<evidence type="ECO:0000313" key="9">
    <source>
        <dbReference type="Proteomes" id="UP000539372"/>
    </source>
</evidence>
<proteinExistence type="inferred from homology"/>
<dbReference type="Pfam" id="PF00355">
    <property type="entry name" value="Rieske"/>
    <property type="match status" value="1"/>
</dbReference>
<dbReference type="Gene3D" id="2.102.10.10">
    <property type="entry name" value="Rieske [2Fe-2S] iron-sulphur domain"/>
    <property type="match status" value="1"/>
</dbReference>
<gene>
    <name evidence="8" type="ORF">HH303_13550</name>
</gene>
<name>A0A7Y0E1G7_9PROT</name>
<dbReference type="EMBL" id="JABBNT010000004">
    <property type="protein sequence ID" value="NMM45514.1"/>
    <property type="molecule type" value="Genomic_DNA"/>
</dbReference>
<evidence type="ECO:0000259" key="7">
    <source>
        <dbReference type="PROSITE" id="PS51296"/>
    </source>
</evidence>
<dbReference type="InterPro" id="IPR017941">
    <property type="entry name" value="Rieske_2Fe-2S"/>
</dbReference>
<sequence length="533" mass="59165">MTRLESVWTDMGSLSDLEEKGRLLRKRDGKQIALFLHDGVVKACDNRCPHEGYPLIEGTVAEGSAHCVLTCNWHNWKFDLDSGETLTGGDKLRRYPARITSAGRIELDLVDPPADTVIVEALDNLADCFDRVEYDRMAREVARLIKAGGDPLDALRRAITELWEKFEYGATHALPASADWLSLRKEDGTDPVRNLSMLVECIGHFAWDTRREPVYAFAAGRADWDEDGFVAAVEREDEAAACAMVRGAFAAGLSWADVERAFARAALAHYADFGHSAIYTYKMRALSDHLGDRDSVERLCLLLTRSIITASREDLIPEFRAYAPALTAWDGMGTEVPDADTLKKGSLRAILEKISAGGADPDAVFDACMEAGAWQMLHFDLSWQDRTDSTVSQSVGWLDFTHTLTFGNAVRKLCEAHPDLWPQGLLQIGCFLSRNGGFTDPALDSAKWETDAPLSAVEAALKGVEDHGRFEYIVACHQLKLSFALREEMTERPDRSWHRIAAAALTRFLNSPLKRKHVRRVAHQALAFVGAAE</sequence>
<evidence type="ECO:0000256" key="3">
    <source>
        <dbReference type="ARBA" id="ARBA00023004"/>
    </source>
</evidence>
<dbReference type="PANTHER" id="PTHR21496">
    <property type="entry name" value="FERREDOXIN-RELATED"/>
    <property type="match status" value="1"/>
</dbReference>
<protein>
    <submittedName>
        <fullName evidence="8">Rieske 2Fe-2S domain-containing protein</fullName>
    </submittedName>
</protein>
<dbReference type="PROSITE" id="PS51296">
    <property type="entry name" value="RIESKE"/>
    <property type="match status" value="1"/>
</dbReference>
<dbReference type="RefSeq" id="WP_169625905.1">
    <property type="nucleotide sequence ID" value="NZ_JABBNT010000004.1"/>
</dbReference>
<keyword evidence="2" id="KW-0479">Metal-binding</keyword>
<keyword evidence="4" id="KW-0411">Iron-sulfur</keyword>
<evidence type="ECO:0000256" key="6">
    <source>
        <dbReference type="ARBA" id="ARBA00038001"/>
    </source>
</evidence>
<keyword evidence="1" id="KW-0001">2Fe-2S</keyword>
<evidence type="ECO:0000256" key="5">
    <source>
        <dbReference type="ARBA" id="ARBA00034078"/>
    </source>
</evidence>
<evidence type="ECO:0000256" key="1">
    <source>
        <dbReference type="ARBA" id="ARBA00022714"/>
    </source>
</evidence>
<dbReference type="Proteomes" id="UP000539372">
    <property type="component" value="Unassembled WGS sequence"/>
</dbReference>
<dbReference type="SUPFAM" id="SSF50022">
    <property type="entry name" value="ISP domain"/>
    <property type="match status" value="1"/>
</dbReference>
<keyword evidence="3" id="KW-0408">Iron</keyword>
<accession>A0A7Y0E1G7</accession>
<dbReference type="InterPro" id="IPR036922">
    <property type="entry name" value="Rieske_2Fe-2S_sf"/>
</dbReference>
<evidence type="ECO:0000313" key="8">
    <source>
        <dbReference type="EMBL" id="NMM45514.1"/>
    </source>
</evidence>
<dbReference type="AlphaFoldDB" id="A0A7Y0E1G7"/>
<feature type="domain" description="Rieske" evidence="7">
    <location>
        <begin position="8"/>
        <end position="106"/>
    </location>
</feature>
<reference evidence="8 9" key="1">
    <citation type="submission" date="2020-04" db="EMBL/GenBank/DDBJ databases">
        <title>Rhodospirillaceae bacterium KN72 isolated from deep sea.</title>
        <authorList>
            <person name="Zhang D.-C."/>
        </authorList>
    </citation>
    <scope>NUCLEOTIDE SEQUENCE [LARGE SCALE GENOMIC DNA]</scope>
    <source>
        <strain evidence="8 9">KN72</strain>
    </source>
</reference>
<dbReference type="GO" id="GO:0051537">
    <property type="term" value="F:2 iron, 2 sulfur cluster binding"/>
    <property type="evidence" value="ECO:0007669"/>
    <property type="project" value="UniProtKB-KW"/>
</dbReference>
<organism evidence="8 9">
    <name type="scientific">Pacificispira spongiicola</name>
    <dbReference type="NCBI Taxonomy" id="2729598"/>
    <lineage>
        <taxon>Bacteria</taxon>
        <taxon>Pseudomonadati</taxon>
        <taxon>Pseudomonadota</taxon>
        <taxon>Alphaproteobacteria</taxon>
        <taxon>Rhodospirillales</taxon>
        <taxon>Rhodospirillaceae</taxon>
        <taxon>Pacificispira</taxon>
    </lineage>
</organism>
<evidence type="ECO:0000256" key="4">
    <source>
        <dbReference type="ARBA" id="ARBA00023014"/>
    </source>
</evidence>
<evidence type="ECO:0000256" key="2">
    <source>
        <dbReference type="ARBA" id="ARBA00022723"/>
    </source>
</evidence>
<comment type="caution">
    <text evidence="8">The sequence shown here is derived from an EMBL/GenBank/DDBJ whole genome shotgun (WGS) entry which is preliminary data.</text>
</comment>
<keyword evidence="9" id="KW-1185">Reference proteome</keyword>
<comment type="cofactor">
    <cofactor evidence="5">
        <name>[2Fe-2S] cluster</name>
        <dbReference type="ChEBI" id="CHEBI:190135"/>
    </cofactor>
</comment>
<dbReference type="GO" id="GO:0046872">
    <property type="term" value="F:metal ion binding"/>
    <property type="evidence" value="ECO:0007669"/>
    <property type="project" value="UniProtKB-KW"/>
</dbReference>
<comment type="similarity">
    <text evidence="6">Belongs to the bacterial ring-hydroxylating dioxygenase ferredoxin component family.</text>
</comment>